<evidence type="ECO:0000313" key="3">
    <source>
        <dbReference type="Proteomes" id="UP000187158"/>
    </source>
</evidence>
<feature type="region of interest" description="Disordered" evidence="1">
    <location>
        <begin position="35"/>
        <end position="70"/>
    </location>
</feature>
<name>A0ABX3GQQ6_9BACL</name>
<protein>
    <submittedName>
        <fullName evidence="2">Uncharacterized protein</fullName>
    </submittedName>
</protein>
<gene>
    <name evidence="2" type="ORF">BSO21_16325</name>
</gene>
<feature type="compositionally biased region" description="Basic and acidic residues" evidence="1">
    <location>
        <begin position="35"/>
        <end position="49"/>
    </location>
</feature>
<dbReference type="EMBL" id="MPVP01000099">
    <property type="protein sequence ID" value="OMD32651.1"/>
    <property type="molecule type" value="Genomic_DNA"/>
</dbReference>
<evidence type="ECO:0000313" key="2">
    <source>
        <dbReference type="EMBL" id="OMD32651.1"/>
    </source>
</evidence>
<feature type="compositionally biased region" description="Basic and acidic residues" evidence="1">
    <location>
        <begin position="59"/>
        <end position="70"/>
    </location>
</feature>
<reference evidence="2 3" key="1">
    <citation type="submission" date="2016-11" db="EMBL/GenBank/DDBJ databases">
        <title>Paenibacillus species isolates.</title>
        <authorList>
            <person name="Beno S.M."/>
        </authorList>
    </citation>
    <scope>NUCLEOTIDE SEQUENCE [LARGE SCALE GENOMIC DNA]</scope>
    <source>
        <strain evidence="2 3">FSL H7-0433</strain>
    </source>
</reference>
<sequence>MEYPVLKKFRDKGSGDIYEVGSKYEAEADRAADLQRRGFIGKNDDEKSTKRTARNTSRSPEKNDKGNDEA</sequence>
<dbReference type="Proteomes" id="UP000187158">
    <property type="component" value="Unassembled WGS sequence"/>
</dbReference>
<evidence type="ECO:0000256" key="1">
    <source>
        <dbReference type="SAM" id="MobiDB-lite"/>
    </source>
</evidence>
<proteinExistence type="predicted"/>
<dbReference type="RefSeq" id="WP_076219189.1">
    <property type="nucleotide sequence ID" value="NZ_MPVP01000099.1"/>
</dbReference>
<organism evidence="2 3">
    <name type="scientific">Paenibacillus odorifer</name>
    <dbReference type="NCBI Taxonomy" id="189426"/>
    <lineage>
        <taxon>Bacteria</taxon>
        <taxon>Bacillati</taxon>
        <taxon>Bacillota</taxon>
        <taxon>Bacilli</taxon>
        <taxon>Bacillales</taxon>
        <taxon>Paenibacillaceae</taxon>
        <taxon>Paenibacillus</taxon>
    </lineage>
</organism>
<comment type="caution">
    <text evidence="2">The sequence shown here is derived from an EMBL/GenBank/DDBJ whole genome shotgun (WGS) entry which is preliminary data.</text>
</comment>
<keyword evidence="3" id="KW-1185">Reference proteome</keyword>
<accession>A0ABX3GQQ6</accession>